<keyword evidence="5" id="KW-0325">Glycoprotein</keyword>
<name>A0ABD2WX48_9HYME</name>
<evidence type="ECO:0000313" key="8">
    <source>
        <dbReference type="EMBL" id="KAL3397158.1"/>
    </source>
</evidence>
<dbReference type="Proteomes" id="UP001627154">
    <property type="component" value="Unassembled WGS sequence"/>
</dbReference>
<evidence type="ECO:0000256" key="3">
    <source>
        <dbReference type="ARBA" id="ARBA00022737"/>
    </source>
</evidence>
<feature type="domain" description="Chitin-binding type-2" evidence="7">
    <location>
        <begin position="51"/>
        <end position="111"/>
    </location>
</feature>
<feature type="domain" description="Chitin-binding type-2" evidence="7">
    <location>
        <begin position="151"/>
        <end position="211"/>
    </location>
</feature>
<dbReference type="PROSITE" id="PS50940">
    <property type="entry name" value="CHIT_BIND_II"/>
    <property type="match status" value="2"/>
</dbReference>
<protein>
    <recommendedName>
        <fullName evidence="7">Chitin-binding type-2 domain-containing protein</fullName>
    </recommendedName>
</protein>
<dbReference type="Gene3D" id="2.170.140.10">
    <property type="entry name" value="Chitin binding domain"/>
    <property type="match status" value="2"/>
</dbReference>
<dbReference type="InterPro" id="IPR051940">
    <property type="entry name" value="Chitin_bind-dev_reg"/>
</dbReference>
<evidence type="ECO:0000256" key="4">
    <source>
        <dbReference type="ARBA" id="ARBA00023157"/>
    </source>
</evidence>
<comment type="caution">
    <text evidence="8">The sequence shown here is derived from an EMBL/GenBank/DDBJ whole genome shotgun (WGS) entry which is preliminary data.</text>
</comment>
<dbReference type="AlphaFoldDB" id="A0ABD2WX48"/>
<dbReference type="SMART" id="SM00494">
    <property type="entry name" value="ChtBD2"/>
    <property type="match status" value="2"/>
</dbReference>
<dbReference type="Pfam" id="PF01607">
    <property type="entry name" value="CBM_14"/>
    <property type="match status" value="2"/>
</dbReference>
<evidence type="ECO:0000256" key="1">
    <source>
        <dbReference type="ARBA" id="ARBA00022669"/>
    </source>
</evidence>
<evidence type="ECO:0000259" key="7">
    <source>
        <dbReference type="PROSITE" id="PS50940"/>
    </source>
</evidence>
<evidence type="ECO:0000256" key="5">
    <source>
        <dbReference type="ARBA" id="ARBA00023180"/>
    </source>
</evidence>
<keyword evidence="1" id="KW-0147">Chitin-binding</keyword>
<evidence type="ECO:0000313" key="9">
    <source>
        <dbReference type="Proteomes" id="UP001627154"/>
    </source>
</evidence>
<evidence type="ECO:0000256" key="2">
    <source>
        <dbReference type="ARBA" id="ARBA00022729"/>
    </source>
</evidence>
<dbReference type="PANTHER" id="PTHR23301:SF0">
    <property type="entry name" value="CHITIN-BINDING TYPE-2 DOMAIN-CONTAINING PROTEIN-RELATED"/>
    <property type="match status" value="1"/>
</dbReference>
<proteinExistence type="predicted"/>
<dbReference type="SUPFAM" id="SSF57625">
    <property type="entry name" value="Invertebrate chitin-binding proteins"/>
    <property type="match status" value="2"/>
</dbReference>
<dbReference type="GO" id="GO:0008061">
    <property type="term" value="F:chitin binding"/>
    <property type="evidence" value="ECO:0007669"/>
    <property type="project" value="UniProtKB-KW"/>
</dbReference>
<gene>
    <name evidence="8" type="ORF">TKK_009182</name>
</gene>
<keyword evidence="3" id="KW-0677">Repeat</keyword>
<keyword evidence="2" id="KW-0732">Signal</keyword>
<evidence type="ECO:0000256" key="6">
    <source>
        <dbReference type="SAM" id="MobiDB-lite"/>
    </source>
</evidence>
<dbReference type="InterPro" id="IPR002557">
    <property type="entry name" value="Chitin-bd_dom"/>
</dbReference>
<organism evidence="8 9">
    <name type="scientific">Trichogramma kaykai</name>
    <dbReference type="NCBI Taxonomy" id="54128"/>
    <lineage>
        <taxon>Eukaryota</taxon>
        <taxon>Metazoa</taxon>
        <taxon>Ecdysozoa</taxon>
        <taxon>Arthropoda</taxon>
        <taxon>Hexapoda</taxon>
        <taxon>Insecta</taxon>
        <taxon>Pterygota</taxon>
        <taxon>Neoptera</taxon>
        <taxon>Endopterygota</taxon>
        <taxon>Hymenoptera</taxon>
        <taxon>Apocrita</taxon>
        <taxon>Proctotrupomorpha</taxon>
        <taxon>Chalcidoidea</taxon>
        <taxon>Trichogrammatidae</taxon>
        <taxon>Trichogramma</taxon>
    </lineage>
</organism>
<accession>A0ABD2WX48</accession>
<keyword evidence="4" id="KW-1015">Disulfide bond</keyword>
<keyword evidence="9" id="KW-1185">Reference proteome</keyword>
<dbReference type="EMBL" id="JBJJXI010000067">
    <property type="protein sequence ID" value="KAL3397158.1"/>
    <property type="molecule type" value="Genomic_DNA"/>
</dbReference>
<dbReference type="PANTHER" id="PTHR23301">
    <property type="entry name" value="CHITIN BINDING PERITROPHIN-A"/>
    <property type="match status" value="1"/>
</dbReference>
<dbReference type="InterPro" id="IPR036508">
    <property type="entry name" value="Chitin-bd_dom_sf"/>
</dbReference>
<feature type="region of interest" description="Disordered" evidence="6">
    <location>
        <begin position="113"/>
        <end position="135"/>
    </location>
</feature>
<sequence length="228" mass="25194">MSDYIKEIRYRLDFNSVLNSSRDESTMQKLKSLLSIVIFAIVLITEARSQKGPCKLLGQGRNVLLPNPRNCSTYFKCLANGQEVLQSCRPGQAFDAATLTCSSPEKANCQLLSSRSSSSSSSSLLTARPTTMTTTTTTTTTAVVATEDDPQVECPEQTSPEENVLLANPRDCRSFFHCSYGRPHLQLCPLGLHFNGRKASCDWVHKAKCRVVDSTTPTPTTRPLQRRL</sequence>
<reference evidence="8 9" key="1">
    <citation type="journal article" date="2024" name="bioRxiv">
        <title>A reference genome for Trichogramma kaykai: A tiny desert-dwelling parasitoid wasp with competing sex-ratio distorters.</title>
        <authorList>
            <person name="Culotta J."/>
            <person name="Lindsey A.R."/>
        </authorList>
    </citation>
    <scope>NUCLEOTIDE SEQUENCE [LARGE SCALE GENOMIC DNA]</scope>
    <source>
        <strain evidence="8 9">KSX58</strain>
    </source>
</reference>